<dbReference type="NCBIfam" id="TIGR00199">
    <property type="entry name" value="PncC_domain"/>
    <property type="match status" value="1"/>
</dbReference>
<evidence type="ECO:0000313" key="3">
    <source>
        <dbReference type="Proteomes" id="UP000315648"/>
    </source>
</evidence>
<dbReference type="RefSeq" id="WP_144230333.1">
    <property type="nucleotide sequence ID" value="NZ_CBCRVV010000004.1"/>
</dbReference>
<dbReference type="AlphaFoldDB" id="A0A556QIW1"/>
<dbReference type="Pfam" id="PF02464">
    <property type="entry name" value="CinA"/>
    <property type="match status" value="1"/>
</dbReference>
<sequence length="166" mass="17311">MSVSAAQELKALCLREPALTLAVAESLTGGRVQAAITAVSGASGYFLGGVTAYTLDQKVRQLGVKRAAAARVNCVSAEVAAQMARGVAVLFGADLAIATTGYAEPAREQGVDDPFAYWAIAHRVTARRWKILTGRVVCPGMKRTEAQAAVTDAVLAELVAHLRGTN</sequence>
<dbReference type="SUPFAM" id="SSF142433">
    <property type="entry name" value="CinA-like"/>
    <property type="match status" value="1"/>
</dbReference>
<feature type="domain" description="CinA C-terminal" evidence="1">
    <location>
        <begin position="12"/>
        <end position="158"/>
    </location>
</feature>
<dbReference type="OrthoDB" id="195248at2"/>
<dbReference type="GO" id="GO:0016787">
    <property type="term" value="F:hydrolase activity"/>
    <property type="evidence" value="ECO:0007669"/>
    <property type="project" value="UniProtKB-KW"/>
</dbReference>
<dbReference type="InterPro" id="IPR036653">
    <property type="entry name" value="CinA-like_C"/>
</dbReference>
<proteinExistence type="predicted"/>
<accession>A0A556QIW1</accession>
<dbReference type="Proteomes" id="UP000315648">
    <property type="component" value="Unassembled WGS sequence"/>
</dbReference>
<dbReference type="EMBL" id="VMBG01000002">
    <property type="protein sequence ID" value="TSJ76576.1"/>
    <property type="molecule type" value="Genomic_DNA"/>
</dbReference>
<dbReference type="Gene3D" id="3.90.950.20">
    <property type="entry name" value="CinA-like"/>
    <property type="match status" value="1"/>
</dbReference>
<evidence type="ECO:0000259" key="1">
    <source>
        <dbReference type="Pfam" id="PF02464"/>
    </source>
</evidence>
<dbReference type="InterPro" id="IPR008136">
    <property type="entry name" value="CinA_C"/>
</dbReference>
<name>A0A556QIW1_9BACT</name>
<evidence type="ECO:0000313" key="2">
    <source>
        <dbReference type="EMBL" id="TSJ76576.1"/>
    </source>
</evidence>
<keyword evidence="3" id="KW-1185">Reference proteome</keyword>
<protein>
    <submittedName>
        <fullName evidence="2">Nicotinamide-nucleotide amidohydrolase family protein</fullName>
    </submittedName>
</protein>
<keyword evidence="2" id="KW-0378">Hydrolase</keyword>
<gene>
    <name evidence="2" type="ORF">FPL22_10620</name>
</gene>
<reference evidence="2 3" key="1">
    <citation type="submission" date="2019-07" db="EMBL/GenBank/DDBJ databases">
        <title>Description of 53C-WASEF.</title>
        <authorList>
            <person name="Pitt A."/>
            <person name="Hahn M.W."/>
        </authorList>
    </citation>
    <scope>NUCLEOTIDE SEQUENCE [LARGE SCALE GENOMIC DNA]</scope>
    <source>
        <strain evidence="2 3">53C-WASEF</strain>
    </source>
</reference>
<comment type="caution">
    <text evidence="2">The sequence shown here is derived from an EMBL/GenBank/DDBJ whole genome shotgun (WGS) entry which is preliminary data.</text>
</comment>
<organism evidence="2 3">
    <name type="scientific">Rariglobus hedericola</name>
    <dbReference type="NCBI Taxonomy" id="2597822"/>
    <lineage>
        <taxon>Bacteria</taxon>
        <taxon>Pseudomonadati</taxon>
        <taxon>Verrucomicrobiota</taxon>
        <taxon>Opitutia</taxon>
        <taxon>Opitutales</taxon>
        <taxon>Opitutaceae</taxon>
        <taxon>Rariglobus</taxon>
    </lineage>
</organism>